<comment type="caution">
    <text evidence="4">The sequence shown here is derived from an EMBL/GenBank/DDBJ whole genome shotgun (WGS) entry which is preliminary data.</text>
</comment>
<reference evidence="4 5" key="1">
    <citation type="submission" date="2023-10" db="EMBL/GenBank/DDBJ databases">
        <authorList>
            <person name="Maclean D."/>
            <person name="Macfadyen A."/>
        </authorList>
    </citation>
    <scope>NUCLEOTIDE SEQUENCE [LARGE SCALE GENOMIC DNA]</scope>
</reference>
<keyword evidence="1" id="KW-0067">ATP-binding</keyword>
<dbReference type="Gene3D" id="1.10.510.10">
    <property type="entry name" value="Transferase(Phosphotransferase) domain 1"/>
    <property type="match status" value="1"/>
</dbReference>
<keyword evidence="5" id="KW-1185">Reference proteome</keyword>
<gene>
    <name evidence="4" type="ORF">CVIRNUC_004032</name>
</gene>
<accession>A0AAV1I1H7</accession>
<dbReference type="GO" id="GO:0004672">
    <property type="term" value="F:protein kinase activity"/>
    <property type="evidence" value="ECO:0007669"/>
    <property type="project" value="InterPro"/>
</dbReference>
<organism evidence="4 5">
    <name type="scientific">Coccomyxa viridis</name>
    <dbReference type="NCBI Taxonomy" id="1274662"/>
    <lineage>
        <taxon>Eukaryota</taxon>
        <taxon>Viridiplantae</taxon>
        <taxon>Chlorophyta</taxon>
        <taxon>core chlorophytes</taxon>
        <taxon>Trebouxiophyceae</taxon>
        <taxon>Trebouxiophyceae incertae sedis</taxon>
        <taxon>Coccomyxaceae</taxon>
        <taxon>Coccomyxa</taxon>
    </lineage>
</organism>
<evidence type="ECO:0000256" key="2">
    <source>
        <dbReference type="SAM" id="MobiDB-lite"/>
    </source>
</evidence>
<dbReference type="Proteomes" id="UP001314263">
    <property type="component" value="Unassembled WGS sequence"/>
</dbReference>
<dbReference type="InterPro" id="IPR017441">
    <property type="entry name" value="Protein_kinase_ATP_BS"/>
</dbReference>
<evidence type="ECO:0000256" key="1">
    <source>
        <dbReference type="PROSITE-ProRule" id="PRU10141"/>
    </source>
</evidence>
<protein>
    <recommendedName>
        <fullName evidence="3">Protein kinase domain-containing protein</fullName>
    </recommendedName>
</protein>
<dbReference type="AlphaFoldDB" id="A0AAV1I1H7"/>
<keyword evidence="1" id="KW-0547">Nucleotide-binding</keyword>
<dbReference type="InterPro" id="IPR011009">
    <property type="entry name" value="Kinase-like_dom_sf"/>
</dbReference>
<evidence type="ECO:0000259" key="3">
    <source>
        <dbReference type="PROSITE" id="PS50011"/>
    </source>
</evidence>
<dbReference type="PROSITE" id="PS00107">
    <property type="entry name" value="PROTEIN_KINASE_ATP"/>
    <property type="match status" value="1"/>
</dbReference>
<dbReference type="Pfam" id="PF00069">
    <property type="entry name" value="Pkinase"/>
    <property type="match status" value="1"/>
</dbReference>
<name>A0AAV1I1H7_9CHLO</name>
<sequence length="469" mass="49814">MGGVLVTHLGSIISEPPQQRHASFQAHRAQMTAGLKRTHLGCGSEPRSESCRGKECSEMRRPARCTTLQRGFRRKLLRLRSQRALQAVKRLAKPRLCPNTSFLRWLPELLLGAAPALSVCAHAQMTATCSSFAGATAFTRSTGSQPQTASEQSTSQASAMDHLAAPAGSAPAAPDLPEGLGWTQCPHGYLEPVSAAEPPRPAPESPERRQSNSQLEQYWAAQAGGAHQGPMEQLKGRDMQLWLQAPSSCVGWAIGAKHRLSGRDGHMSSTAAVAGVMDVLGTLSQHDPSHAAAQRAQAAGPLPVIKQCGQSIHRCLAEDVAAAQHQQKEAARPLSFLDQPANCISEGDLDKVQLLGEGTFGAVYPCNTTTFGLAAAKIAKVSNAAEEYYNEAALMAGLSHPNILTVYAVITSPKDGTATGLLSEHMTESLHDYIYTLPAGGPATAKPRLLGTPGCPRHCIPSRLWLGAF</sequence>
<feature type="compositionally biased region" description="Low complexity" evidence="2">
    <location>
        <begin position="144"/>
        <end position="173"/>
    </location>
</feature>
<feature type="binding site" evidence="1">
    <location>
        <position position="377"/>
    </location>
    <ligand>
        <name>ATP</name>
        <dbReference type="ChEBI" id="CHEBI:30616"/>
    </ligand>
</feature>
<dbReference type="SUPFAM" id="SSF56112">
    <property type="entry name" value="Protein kinase-like (PK-like)"/>
    <property type="match status" value="1"/>
</dbReference>
<evidence type="ECO:0000313" key="4">
    <source>
        <dbReference type="EMBL" id="CAK0773126.1"/>
    </source>
</evidence>
<proteinExistence type="predicted"/>
<evidence type="ECO:0000313" key="5">
    <source>
        <dbReference type="Proteomes" id="UP001314263"/>
    </source>
</evidence>
<dbReference type="EMBL" id="CAUYUE010000005">
    <property type="protein sequence ID" value="CAK0773126.1"/>
    <property type="molecule type" value="Genomic_DNA"/>
</dbReference>
<dbReference type="InterPro" id="IPR000719">
    <property type="entry name" value="Prot_kinase_dom"/>
</dbReference>
<feature type="domain" description="Protein kinase" evidence="3">
    <location>
        <begin position="349"/>
        <end position="469"/>
    </location>
</feature>
<feature type="region of interest" description="Disordered" evidence="2">
    <location>
        <begin position="140"/>
        <end position="214"/>
    </location>
</feature>
<dbReference type="GO" id="GO:0005524">
    <property type="term" value="F:ATP binding"/>
    <property type="evidence" value="ECO:0007669"/>
    <property type="project" value="UniProtKB-UniRule"/>
</dbReference>
<dbReference type="PROSITE" id="PS50011">
    <property type="entry name" value="PROTEIN_KINASE_DOM"/>
    <property type="match status" value="1"/>
</dbReference>